<dbReference type="STRING" id="91626.A0A0C9MQE9"/>
<evidence type="ECO:0000313" key="2">
    <source>
        <dbReference type="Proteomes" id="UP000053815"/>
    </source>
</evidence>
<dbReference type="Proteomes" id="UP000053815">
    <property type="component" value="Unassembled WGS sequence"/>
</dbReference>
<name>A0A0C9MQE9_9FUNG</name>
<organism evidence="1">
    <name type="scientific">Mucor ambiguus</name>
    <dbReference type="NCBI Taxonomy" id="91626"/>
    <lineage>
        <taxon>Eukaryota</taxon>
        <taxon>Fungi</taxon>
        <taxon>Fungi incertae sedis</taxon>
        <taxon>Mucoromycota</taxon>
        <taxon>Mucoromycotina</taxon>
        <taxon>Mucoromycetes</taxon>
        <taxon>Mucorales</taxon>
        <taxon>Mucorineae</taxon>
        <taxon>Mucoraceae</taxon>
        <taxon>Mucor</taxon>
    </lineage>
</organism>
<proteinExistence type="predicted"/>
<dbReference type="OrthoDB" id="2282751at2759"/>
<dbReference type="AlphaFoldDB" id="A0A0C9MQE9"/>
<dbReference type="EMBL" id="DF836383">
    <property type="protein sequence ID" value="GAN05522.1"/>
    <property type="molecule type" value="Genomic_DNA"/>
</dbReference>
<sequence>MEKLSQKSQLRCVLVKKEKVDEHCLGEEEADEDTDQHMTKRHLKMTLRSFYHSHAADKAAQEDTIMLVKLSQWVPVVYSHDNMPYGMLTTSSMASIVSSKNQTTGTQYSLTNDNNNSSKEVMETDASHFDQHLKITRTFDCTSGAPGEENSTE</sequence>
<keyword evidence="2" id="KW-1185">Reference proteome</keyword>
<evidence type="ECO:0000313" key="1">
    <source>
        <dbReference type="EMBL" id="GAN05522.1"/>
    </source>
</evidence>
<reference evidence="1" key="1">
    <citation type="submission" date="2014-09" db="EMBL/GenBank/DDBJ databases">
        <title>Draft genome sequence of an oleaginous Mucoromycotina fungus Mucor ambiguus NBRC6742.</title>
        <authorList>
            <person name="Takeda I."/>
            <person name="Yamane N."/>
            <person name="Morita T."/>
            <person name="Tamano K."/>
            <person name="Machida M."/>
            <person name="Baker S."/>
            <person name="Koike H."/>
        </authorList>
    </citation>
    <scope>NUCLEOTIDE SEQUENCE</scope>
    <source>
        <strain evidence="1">NBRC 6742</strain>
    </source>
</reference>
<protein>
    <submittedName>
        <fullName evidence="1">Uncharacterized protein</fullName>
    </submittedName>
</protein>
<gene>
    <name evidence="1" type="ORF">MAM1_0094d04993</name>
</gene>
<accession>A0A0C9MQE9</accession>